<protein>
    <submittedName>
        <fullName evidence="2">Uncharacterized protein</fullName>
    </submittedName>
</protein>
<dbReference type="Proteomes" id="UP000050525">
    <property type="component" value="Unassembled WGS sequence"/>
</dbReference>
<organism evidence="2 3">
    <name type="scientific">Alligator mississippiensis</name>
    <name type="common">American alligator</name>
    <dbReference type="NCBI Taxonomy" id="8496"/>
    <lineage>
        <taxon>Eukaryota</taxon>
        <taxon>Metazoa</taxon>
        <taxon>Chordata</taxon>
        <taxon>Craniata</taxon>
        <taxon>Vertebrata</taxon>
        <taxon>Euteleostomi</taxon>
        <taxon>Archelosauria</taxon>
        <taxon>Archosauria</taxon>
        <taxon>Crocodylia</taxon>
        <taxon>Alligatoridae</taxon>
        <taxon>Alligatorinae</taxon>
        <taxon>Alligator</taxon>
    </lineage>
</organism>
<dbReference type="AlphaFoldDB" id="A0A151N4P0"/>
<feature type="region of interest" description="Disordered" evidence="1">
    <location>
        <begin position="1"/>
        <end position="48"/>
    </location>
</feature>
<evidence type="ECO:0000313" key="2">
    <source>
        <dbReference type="EMBL" id="KYO31758.1"/>
    </source>
</evidence>
<keyword evidence="3" id="KW-1185">Reference proteome</keyword>
<proteinExistence type="predicted"/>
<dbReference type="EMBL" id="AKHW03004053">
    <property type="protein sequence ID" value="KYO31758.1"/>
    <property type="molecule type" value="Genomic_DNA"/>
</dbReference>
<evidence type="ECO:0000256" key="1">
    <source>
        <dbReference type="SAM" id="MobiDB-lite"/>
    </source>
</evidence>
<evidence type="ECO:0000313" key="3">
    <source>
        <dbReference type="Proteomes" id="UP000050525"/>
    </source>
</evidence>
<reference evidence="2 3" key="1">
    <citation type="journal article" date="2012" name="Genome Biol.">
        <title>Sequencing three crocodilian genomes to illuminate the evolution of archosaurs and amniotes.</title>
        <authorList>
            <person name="St John J.A."/>
            <person name="Braun E.L."/>
            <person name="Isberg S.R."/>
            <person name="Miles L.G."/>
            <person name="Chong A.Y."/>
            <person name="Gongora J."/>
            <person name="Dalzell P."/>
            <person name="Moran C."/>
            <person name="Bed'hom B."/>
            <person name="Abzhanov A."/>
            <person name="Burgess S.C."/>
            <person name="Cooksey A.M."/>
            <person name="Castoe T.A."/>
            <person name="Crawford N.G."/>
            <person name="Densmore L.D."/>
            <person name="Drew J.C."/>
            <person name="Edwards S.V."/>
            <person name="Faircloth B.C."/>
            <person name="Fujita M.K."/>
            <person name="Greenwold M.J."/>
            <person name="Hoffmann F.G."/>
            <person name="Howard J.M."/>
            <person name="Iguchi T."/>
            <person name="Janes D.E."/>
            <person name="Khan S.Y."/>
            <person name="Kohno S."/>
            <person name="de Koning A.J."/>
            <person name="Lance S.L."/>
            <person name="McCarthy F.M."/>
            <person name="McCormack J.E."/>
            <person name="Merchant M.E."/>
            <person name="Peterson D.G."/>
            <person name="Pollock D.D."/>
            <person name="Pourmand N."/>
            <person name="Raney B.J."/>
            <person name="Roessler K.A."/>
            <person name="Sanford J.R."/>
            <person name="Sawyer R.H."/>
            <person name="Schmidt C.J."/>
            <person name="Triplett E.W."/>
            <person name="Tuberville T.D."/>
            <person name="Venegas-Anaya M."/>
            <person name="Howard J.T."/>
            <person name="Jarvis E.D."/>
            <person name="Guillette L.J.Jr."/>
            <person name="Glenn T.C."/>
            <person name="Green R.E."/>
            <person name="Ray D.A."/>
        </authorList>
    </citation>
    <scope>NUCLEOTIDE SEQUENCE [LARGE SCALE GENOMIC DNA]</scope>
    <source>
        <strain evidence="2">KSC_2009_1</strain>
    </source>
</reference>
<name>A0A151N4P0_ALLMI</name>
<sequence length="114" mass="11778">MVRCASALPRVPGLGCDGTSYNPGKDPRSLRGKSQNSPATTLDGSSVVATPVEGASRVVACPGGCMWDSTSSTPRPYAIPRDKPQDLGAACPPVMSIPDLHAPYAFVSLTFISS</sequence>
<gene>
    <name evidence="2" type="ORF">Y1Q_0022833</name>
</gene>
<accession>A0A151N4P0</accession>
<feature type="compositionally biased region" description="Polar residues" evidence="1">
    <location>
        <begin position="32"/>
        <end position="48"/>
    </location>
</feature>
<comment type="caution">
    <text evidence="2">The sequence shown here is derived from an EMBL/GenBank/DDBJ whole genome shotgun (WGS) entry which is preliminary data.</text>
</comment>